<dbReference type="InterPro" id="IPR032416">
    <property type="entry name" value="Peptidase_M24_C"/>
</dbReference>
<dbReference type="InterPro" id="IPR029149">
    <property type="entry name" value="Creatin/AminoP/Spt16_N"/>
</dbReference>
<name>A0A7X5F0G3_9HYPH</name>
<dbReference type="InterPro" id="IPR000587">
    <property type="entry name" value="Creatinase_N"/>
</dbReference>
<dbReference type="Gene3D" id="3.90.230.10">
    <property type="entry name" value="Creatinase/methionine aminopeptidase superfamily"/>
    <property type="match status" value="1"/>
</dbReference>
<dbReference type="EMBL" id="JAABLQ010000001">
    <property type="protein sequence ID" value="NBN77481.1"/>
    <property type="molecule type" value="Genomic_DNA"/>
</dbReference>
<feature type="domain" description="Peptidase M24" evidence="5">
    <location>
        <begin position="316"/>
        <end position="535"/>
    </location>
</feature>
<dbReference type="Pfam" id="PF16189">
    <property type="entry name" value="Creatinase_N_2"/>
    <property type="match status" value="1"/>
</dbReference>
<evidence type="ECO:0000313" key="9">
    <source>
        <dbReference type="Proteomes" id="UP000586722"/>
    </source>
</evidence>
<evidence type="ECO:0000259" key="6">
    <source>
        <dbReference type="Pfam" id="PF01321"/>
    </source>
</evidence>
<dbReference type="Pfam" id="PF00557">
    <property type="entry name" value="Peptidase_M24"/>
    <property type="match status" value="1"/>
</dbReference>
<dbReference type="AlphaFoldDB" id="A0A7X5F0G3"/>
<dbReference type="SUPFAM" id="SSF55920">
    <property type="entry name" value="Creatinase/aminopeptidase"/>
    <property type="match status" value="1"/>
</dbReference>
<dbReference type="GO" id="GO:0005737">
    <property type="term" value="C:cytoplasm"/>
    <property type="evidence" value="ECO:0007669"/>
    <property type="project" value="UniProtKB-ARBA"/>
</dbReference>
<reference evidence="9" key="1">
    <citation type="submission" date="2020-01" db="EMBL/GenBank/DDBJ databases">
        <authorList>
            <person name="Fang Y."/>
            <person name="Sun R."/>
            <person name="Nie L."/>
            <person name="He J."/>
            <person name="Hao L."/>
            <person name="Wang L."/>
            <person name="Su S."/>
            <person name="Lv E."/>
            <person name="Zhang Z."/>
            <person name="Xie R."/>
            <person name="Liu H."/>
        </authorList>
    </citation>
    <scope>NUCLEOTIDE SEQUENCE [LARGE SCALE GENOMIC DNA]</scope>
    <source>
        <strain evidence="9">XCT-53</strain>
    </source>
</reference>
<dbReference type="PANTHER" id="PTHR43763:SF6">
    <property type="entry name" value="XAA-PRO AMINOPEPTIDASE 1"/>
    <property type="match status" value="1"/>
</dbReference>
<proteinExistence type="inferred from homology"/>
<gene>
    <name evidence="8" type="ORF">GWI72_04285</name>
</gene>
<keyword evidence="3" id="KW-0378">Hydrolase</keyword>
<dbReference type="Pfam" id="PF01321">
    <property type="entry name" value="Creatinase_N"/>
    <property type="match status" value="1"/>
</dbReference>
<dbReference type="Gene3D" id="3.40.350.10">
    <property type="entry name" value="Creatinase/prolidase N-terminal domain"/>
    <property type="match status" value="2"/>
</dbReference>
<evidence type="ECO:0000259" key="7">
    <source>
        <dbReference type="Pfam" id="PF16188"/>
    </source>
</evidence>
<evidence type="ECO:0000256" key="2">
    <source>
        <dbReference type="ARBA" id="ARBA00022723"/>
    </source>
</evidence>
<evidence type="ECO:0000259" key="5">
    <source>
        <dbReference type="Pfam" id="PF00557"/>
    </source>
</evidence>
<dbReference type="InterPro" id="IPR036005">
    <property type="entry name" value="Creatinase/aminopeptidase-like"/>
</dbReference>
<accession>A0A7X5F0G3</accession>
<comment type="caution">
    <text evidence="8">The sequence shown here is derived from an EMBL/GenBank/DDBJ whole genome shotgun (WGS) entry which is preliminary data.</text>
</comment>
<dbReference type="FunFam" id="3.90.230.10:FF:000007">
    <property type="entry name" value="Xaa-Pro aminopeptidase P"/>
    <property type="match status" value="1"/>
</dbReference>
<feature type="domain" description="Creatinase N-terminal" evidence="6">
    <location>
        <begin position="12"/>
        <end position="134"/>
    </location>
</feature>
<dbReference type="SUPFAM" id="SSF53092">
    <property type="entry name" value="Creatinase/prolidase N-terminal domain"/>
    <property type="match status" value="2"/>
</dbReference>
<evidence type="ECO:0000256" key="1">
    <source>
        <dbReference type="ARBA" id="ARBA00008766"/>
    </source>
</evidence>
<keyword evidence="9" id="KW-1185">Reference proteome</keyword>
<dbReference type="RefSeq" id="WP_161707941.1">
    <property type="nucleotide sequence ID" value="NZ_JAABLQ010000001.1"/>
</dbReference>
<dbReference type="GO" id="GO:0046872">
    <property type="term" value="F:metal ion binding"/>
    <property type="evidence" value="ECO:0007669"/>
    <property type="project" value="UniProtKB-KW"/>
</dbReference>
<protein>
    <submittedName>
        <fullName evidence="8">M24 family metallopeptidase</fullName>
    </submittedName>
</protein>
<evidence type="ECO:0000256" key="3">
    <source>
        <dbReference type="ARBA" id="ARBA00022801"/>
    </source>
</evidence>
<dbReference type="CDD" id="cd01085">
    <property type="entry name" value="APP"/>
    <property type="match status" value="1"/>
</dbReference>
<comment type="similarity">
    <text evidence="1">Belongs to the peptidase M24B family.</text>
</comment>
<keyword evidence="4" id="KW-0464">Manganese</keyword>
<feature type="domain" description="Peptidase M24 C-terminal" evidence="7">
    <location>
        <begin position="539"/>
        <end position="598"/>
    </location>
</feature>
<sequence>MNAFDLPAVAARLAALRREMARDGLEALVVPRFDAHQGEYIAPHDERLAYLTGFTGSAGVAIVTHDRTALFVDGRYTVQAERQCGGHGIERLHLHTEPPEHWLADVASPGWRVGYDAMLLPPAWLTRYETALTPVAVRMVGTEGNLVDRIWTRQPAPPQGRISAFPLQFAGRSTLEKRDWLRADMARIGASHHVETQPDNIAWFLNVRGDDVRFNPMPQSFLLVARDGKADWFVDRDKFEAGLADGLPGWVRVHPMPAFLPHLRDSLTAADRVAVDPDFSPAAVTLLIRDLGAEVIPRLSALTLEKAVKNRTELEGLRDCHVADGAAWVEFGAWLARMVPERARAADPLSELEAEAAILEFRRRQPGFLSESFRSISAAAGNAAMCHYAADPASQGHIMPDQTYLLDSGGQYLTGTTDATRSYAFGPVSPQYRRAYTAVFRAFHALATARFPKGTQGHHLDAICRRPLWDLGLDYDHGTGHGIGHRLSVHEQPQRIGRPFNPIDLQPGMVLSIEPGHYVAGDYGIRIENLFEIREAEDGFLEFHTLTLAPIQTDMLDAAALSQAETDWLDTYHARVRSTLQDRVSPAAASWLQQSCAALGAAVGTAPGTPPAG</sequence>
<dbReference type="InterPro" id="IPR050422">
    <property type="entry name" value="X-Pro_aminopeptidase_P"/>
</dbReference>
<keyword evidence="2" id="KW-0479">Metal-binding</keyword>
<dbReference type="GO" id="GO:0070006">
    <property type="term" value="F:metalloaminopeptidase activity"/>
    <property type="evidence" value="ECO:0007669"/>
    <property type="project" value="InterPro"/>
</dbReference>
<evidence type="ECO:0000313" key="8">
    <source>
        <dbReference type="EMBL" id="NBN77481.1"/>
    </source>
</evidence>
<dbReference type="InterPro" id="IPR033740">
    <property type="entry name" value="Pept_M24B"/>
</dbReference>
<dbReference type="PANTHER" id="PTHR43763">
    <property type="entry name" value="XAA-PRO AMINOPEPTIDASE 1"/>
    <property type="match status" value="1"/>
</dbReference>
<dbReference type="Proteomes" id="UP000586722">
    <property type="component" value="Unassembled WGS sequence"/>
</dbReference>
<organism evidence="8 9">
    <name type="scientific">Pannonibacter tanglangensis</name>
    <dbReference type="NCBI Taxonomy" id="2750084"/>
    <lineage>
        <taxon>Bacteria</taxon>
        <taxon>Pseudomonadati</taxon>
        <taxon>Pseudomonadota</taxon>
        <taxon>Alphaproteobacteria</taxon>
        <taxon>Hyphomicrobiales</taxon>
        <taxon>Stappiaceae</taxon>
        <taxon>Pannonibacter</taxon>
    </lineage>
</organism>
<evidence type="ECO:0000256" key="4">
    <source>
        <dbReference type="ARBA" id="ARBA00023211"/>
    </source>
</evidence>
<dbReference type="Pfam" id="PF16188">
    <property type="entry name" value="Peptidase_M24_C"/>
    <property type="match status" value="1"/>
</dbReference>
<dbReference type="InterPro" id="IPR000994">
    <property type="entry name" value="Pept_M24"/>
</dbReference>